<organism evidence="1 2">
    <name type="scientific">Fasciola gigantica</name>
    <name type="common">Giant liver fluke</name>
    <dbReference type="NCBI Taxonomy" id="46835"/>
    <lineage>
        <taxon>Eukaryota</taxon>
        <taxon>Metazoa</taxon>
        <taxon>Spiralia</taxon>
        <taxon>Lophotrochozoa</taxon>
        <taxon>Platyhelminthes</taxon>
        <taxon>Trematoda</taxon>
        <taxon>Digenea</taxon>
        <taxon>Plagiorchiida</taxon>
        <taxon>Echinostomata</taxon>
        <taxon>Echinostomatoidea</taxon>
        <taxon>Fasciolidae</taxon>
        <taxon>Fasciola</taxon>
    </lineage>
</organism>
<accession>A0A504Z0Z9</accession>
<comment type="caution">
    <text evidence="1">The sequence shown here is derived from an EMBL/GenBank/DDBJ whole genome shotgun (WGS) entry which is preliminary data.</text>
</comment>
<dbReference type="EMBL" id="SUNJ01000225">
    <property type="protein sequence ID" value="TPP67822.1"/>
    <property type="molecule type" value="Genomic_DNA"/>
</dbReference>
<sequence length="71" mass="8333">MFRLSRHFQILSHGSHRVRRHSATEYSHSRAFGKLSVFYGIQMNANICIPINESSERTSELPFTKQMHDQQ</sequence>
<dbReference type="Proteomes" id="UP000316759">
    <property type="component" value="Unassembled WGS sequence"/>
</dbReference>
<keyword evidence="2" id="KW-1185">Reference proteome</keyword>
<proteinExistence type="predicted"/>
<dbReference type="AlphaFoldDB" id="A0A504Z0Z9"/>
<evidence type="ECO:0000313" key="2">
    <source>
        <dbReference type="Proteomes" id="UP000316759"/>
    </source>
</evidence>
<evidence type="ECO:0000313" key="1">
    <source>
        <dbReference type="EMBL" id="TPP67822.1"/>
    </source>
</evidence>
<reference evidence="1 2" key="1">
    <citation type="submission" date="2019-04" db="EMBL/GenBank/DDBJ databases">
        <title>Annotation for the trematode Fasciola gigantica.</title>
        <authorList>
            <person name="Choi Y.-J."/>
        </authorList>
    </citation>
    <scope>NUCLEOTIDE SEQUENCE [LARGE SCALE GENOMIC DNA]</scope>
    <source>
        <strain evidence="1">Uganda_cow_1</strain>
    </source>
</reference>
<gene>
    <name evidence="1" type="ORF">FGIG_11099</name>
</gene>
<name>A0A504Z0Z9_FASGI</name>
<protein>
    <submittedName>
        <fullName evidence="1">Uncharacterized protein</fullName>
    </submittedName>
</protein>